<evidence type="ECO:0008006" key="5">
    <source>
        <dbReference type="Google" id="ProtNLM"/>
    </source>
</evidence>
<feature type="compositionally biased region" description="Low complexity" evidence="1">
    <location>
        <begin position="45"/>
        <end position="58"/>
    </location>
</feature>
<comment type="caution">
    <text evidence="3">The sequence shown here is derived from an EMBL/GenBank/DDBJ whole genome shotgun (WGS) entry which is preliminary data.</text>
</comment>
<sequence length="102" mass="10344">MYRTTIAATLLAGAVALGAAAPAVACPPDHHHQGNQGNQSAPAHQGPQGPQGNQGNQGTPHSHGKQSPQEKPVAPGQSAEPIQAHTDPLHVSEPLAGMPMPH</sequence>
<feature type="signal peptide" evidence="2">
    <location>
        <begin position="1"/>
        <end position="25"/>
    </location>
</feature>
<keyword evidence="4" id="KW-1185">Reference proteome</keyword>
<evidence type="ECO:0000313" key="4">
    <source>
        <dbReference type="Proteomes" id="UP001500016"/>
    </source>
</evidence>
<evidence type="ECO:0000313" key="3">
    <source>
        <dbReference type="EMBL" id="GAA2087270.1"/>
    </source>
</evidence>
<accession>A0ABN2WBR6</accession>
<gene>
    <name evidence="3" type="ORF">GCM10009801_50150</name>
</gene>
<reference evidence="3 4" key="1">
    <citation type="journal article" date="2019" name="Int. J. Syst. Evol. Microbiol.">
        <title>The Global Catalogue of Microorganisms (GCM) 10K type strain sequencing project: providing services to taxonomists for standard genome sequencing and annotation.</title>
        <authorList>
            <consortium name="The Broad Institute Genomics Platform"/>
            <consortium name="The Broad Institute Genome Sequencing Center for Infectious Disease"/>
            <person name="Wu L."/>
            <person name="Ma J."/>
        </authorList>
    </citation>
    <scope>NUCLEOTIDE SEQUENCE [LARGE SCALE GENOMIC DNA]</scope>
    <source>
        <strain evidence="3 4">JCM 15478</strain>
    </source>
</reference>
<feature type="region of interest" description="Disordered" evidence="1">
    <location>
        <begin position="24"/>
        <end position="102"/>
    </location>
</feature>
<keyword evidence="2" id="KW-0732">Signal</keyword>
<proteinExistence type="predicted"/>
<organism evidence="3 4">
    <name type="scientific">Streptomyces albiaxialis</name>
    <dbReference type="NCBI Taxonomy" id="329523"/>
    <lineage>
        <taxon>Bacteria</taxon>
        <taxon>Bacillati</taxon>
        <taxon>Actinomycetota</taxon>
        <taxon>Actinomycetes</taxon>
        <taxon>Kitasatosporales</taxon>
        <taxon>Streptomycetaceae</taxon>
        <taxon>Streptomyces</taxon>
    </lineage>
</organism>
<dbReference type="EMBL" id="BAAAPE010000013">
    <property type="protein sequence ID" value="GAA2087270.1"/>
    <property type="molecule type" value="Genomic_DNA"/>
</dbReference>
<evidence type="ECO:0000256" key="2">
    <source>
        <dbReference type="SAM" id="SignalP"/>
    </source>
</evidence>
<name>A0ABN2WBR6_9ACTN</name>
<dbReference type="RefSeq" id="WP_344531536.1">
    <property type="nucleotide sequence ID" value="NZ_BAAAPE010000013.1"/>
</dbReference>
<protein>
    <recommendedName>
        <fullName evidence="5">Secreted protein</fullName>
    </recommendedName>
</protein>
<evidence type="ECO:0000256" key="1">
    <source>
        <dbReference type="SAM" id="MobiDB-lite"/>
    </source>
</evidence>
<feature type="chain" id="PRO_5047278146" description="Secreted protein" evidence="2">
    <location>
        <begin position="26"/>
        <end position="102"/>
    </location>
</feature>
<dbReference type="Proteomes" id="UP001500016">
    <property type="component" value="Unassembled WGS sequence"/>
</dbReference>